<feature type="chain" id="PRO_5035438452" evidence="9">
    <location>
        <begin position="21"/>
        <end position="462"/>
    </location>
</feature>
<evidence type="ECO:0000256" key="4">
    <source>
        <dbReference type="ARBA" id="ARBA00022723"/>
    </source>
</evidence>
<evidence type="ECO:0000256" key="5">
    <source>
        <dbReference type="ARBA" id="ARBA00022734"/>
    </source>
</evidence>
<proteinExistence type="inferred from homology"/>
<keyword evidence="9" id="KW-0732">Signal</keyword>
<evidence type="ECO:0000256" key="2">
    <source>
        <dbReference type="ARBA" id="ARBA00010147"/>
    </source>
</evidence>
<feature type="domain" description="Fucolectin tachylectin-4 pentraxin-1" evidence="10">
    <location>
        <begin position="53"/>
        <end position="194"/>
    </location>
</feature>
<keyword evidence="7" id="KW-1015">Disulfide bond</keyword>
<evidence type="ECO:0000256" key="1">
    <source>
        <dbReference type="ARBA" id="ARBA00002219"/>
    </source>
</evidence>
<comment type="similarity">
    <text evidence="2">Belongs to the fucolectin family.</text>
</comment>
<evidence type="ECO:0000256" key="9">
    <source>
        <dbReference type="SAM" id="SignalP"/>
    </source>
</evidence>
<dbReference type="PANTHER" id="PTHR45713">
    <property type="entry name" value="FTP DOMAIN-CONTAINING PROTEIN"/>
    <property type="match status" value="1"/>
</dbReference>
<keyword evidence="5" id="KW-0430">Lectin</keyword>
<keyword evidence="6" id="KW-0106">Calcium</keyword>
<evidence type="ECO:0000256" key="3">
    <source>
        <dbReference type="ARBA" id="ARBA00011233"/>
    </source>
</evidence>
<dbReference type="Gene3D" id="2.60.120.260">
    <property type="entry name" value="Galactose-binding domain-like"/>
    <property type="match status" value="2"/>
</dbReference>
<dbReference type="GO" id="GO:0042806">
    <property type="term" value="F:fucose binding"/>
    <property type="evidence" value="ECO:0007669"/>
    <property type="project" value="UniProtKB-ARBA"/>
</dbReference>
<feature type="region of interest" description="Disordered" evidence="8">
    <location>
        <begin position="393"/>
        <end position="434"/>
    </location>
</feature>
<dbReference type="EMBL" id="OV696694">
    <property type="protein sequence ID" value="CAH1273956.1"/>
    <property type="molecule type" value="Genomic_DNA"/>
</dbReference>
<gene>
    <name evidence="11" type="primary">Hypp5244</name>
    <name evidence="11" type="ORF">BLAG_LOCUS25134</name>
</gene>
<dbReference type="AlphaFoldDB" id="A0A8K0F3D9"/>
<dbReference type="OrthoDB" id="547680at2759"/>
<sequence length="462" mass="51224">MIRHFALVLTLTFLVGAVYADLMEKEEMSDNSNNVGDDDMVLLSEKRYSVAHGPNIALGRPAYQKSLDFGGEADRAVDGNRDSNYNHGSCTHTIITEDDPWWYVDLGKTVTVDHVAIVNRLDCCSEKITPFEVHVGGSTTVANNPRCGGHHRFHPTDTEKVVNCTGLRGRYVGIRLPGKKRVLTLCEVEVYAAPNLALGKPTVQSDVGWHGFASRATDGCRDHNYNSRCCSHTPVQSDPWLQVDLGSRRSIQWVVLFNRRDCCSEQLNPFSIHIGDNAHVASNPRCGGHHAIPNDKDKDAINCNGMRGRYVGIRLPGNGRTLQVCELEVYAGTVTKKRTTEVRGIEGQGCGEYKEGESWVSDDEDGQNCICDAGEEVCTKVYCGKDGKEDPIKDQGGLWDCPPEPDDESEESETGLETPDPQQLEEEATDEDLEKRMLVKVLEALENDVRTAEEEFEPRPNE</sequence>
<feature type="domain" description="Fucolectin tachylectin-4 pentraxin-1" evidence="10">
    <location>
        <begin position="195"/>
        <end position="335"/>
    </location>
</feature>
<dbReference type="Pfam" id="PF22633">
    <property type="entry name" value="F5_F8_type_C_2"/>
    <property type="match status" value="2"/>
</dbReference>
<dbReference type="GO" id="GO:0001868">
    <property type="term" value="P:regulation of complement activation, lectin pathway"/>
    <property type="evidence" value="ECO:0007669"/>
    <property type="project" value="UniProtKB-ARBA"/>
</dbReference>
<evidence type="ECO:0000256" key="8">
    <source>
        <dbReference type="SAM" id="MobiDB-lite"/>
    </source>
</evidence>
<feature type="signal peptide" evidence="9">
    <location>
        <begin position="1"/>
        <end position="20"/>
    </location>
</feature>
<evidence type="ECO:0000313" key="12">
    <source>
        <dbReference type="Proteomes" id="UP000838412"/>
    </source>
</evidence>
<dbReference type="InterPro" id="IPR051941">
    <property type="entry name" value="BG_Antigen-Binding_Lectin"/>
</dbReference>
<dbReference type="InterPro" id="IPR006585">
    <property type="entry name" value="FTP1"/>
</dbReference>
<dbReference type="PANTHER" id="PTHR45713:SF6">
    <property type="entry name" value="F5_8 TYPE C DOMAIN-CONTAINING PROTEIN"/>
    <property type="match status" value="1"/>
</dbReference>
<evidence type="ECO:0000256" key="7">
    <source>
        <dbReference type="ARBA" id="ARBA00023157"/>
    </source>
</evidence>
<dbReference type="InterPro" id="IPR008979">
    <property type="entry name" value="Galactose-bd-like_sf"/>
</dbReference>
<organism evidence="11 12">
    <name type="scientific">Branchiostoma lanceolatum</name>
    <name type="common">Common lancelet</name>
    <name type="synonym">Amphioxus lanceolatum</name>
    <dbReference type="NCBI Taxonomy" id="7740"/>
    <lineage>
        <taxon>Eukaryota</taxon>
        <taxon>Metazoa</taxon>
        <taxon>Chordata</taxon>
        <taxon>Cephalochordata</taxon>
        <taxon>Leptocardii</taxon>
        <taxon>Amphioxiformes</taxon>
        <taxon>Branchiostomatidae</taxon>
        <taxon>Branchiostoma</taxon>
    </lineage>
</organism>
<feature type="compositionally biased region" description="Acidic residues" evidence="8">
    <location>
        <begin position="423"/>
        <end position="432"/>
    </location>
</feature>
<name>A0A8K0F3D9_BRALA</name>
<accession>A0A8K0F3D9</accession>
<evidence type="ECO:0000259" key="10">
    <source>
        <dbReference type="SMART" id="SM00607"/>
    </source>
</evidence>
<evidence type="ECO:0000313" key="11">
    <source>
        <dbReference type="EMBL" id="CAH1273956.1"/>
    </source>
</evidence>
<keyword evidence="12" id="KW-1185">Reference proteome</keyword>
<evidence type="ECO:0000256" key="6">
    <source>
        <dbReference type="ARBA" id="ARBA00022837"/>
    </source>
</evidence>
<dbReference type="SUPFAM" id="SSF49785">
    <property type="entry name" value="Galactose-binding domain-like"/>
    <property type="match status" value="2"/>
</dbReference>
<keyword evidence="4" id="KW-0479">Metal-binding</keyword>
<dbReference type="GO" id="GO:0046872">
    <property type="term" value="F:metal ion binding"/>
    <property type="evidence" value="ECO:0007669"/>
    <property type="project" value="UniProtKB-KW"/>
</dbReference>
<protein>
    <submittedName>
        <fullName evidence="11">Hypp5244 protein</fullName>
    </submittedName>
</protein>
<feature type="compositionally biased region" description="Acidic residues" evidence="8">
    <location>
        <begin position="403"/>
        <end position="414"/>
    </location>
</feature>
<dbReference type="SMART" id="SM00607">
    <property type="entry name" value="FTP"/>
    <property type="match status" value="2"/>
</dbReference>
<comment type="subunit">
    <text evidence="3">Homotrimer.</text>
</comment>
<dbReference type="GO" id="GO:0010185">
    <property type="term" value="P:regulation of cellular defense response"/>
    <property type="evidence" value="ECO:0007669"/>
    <property type="project" value="UniProtKB-ARBA"/>
</dbReference>
<comment type="function">
    <text evidence="1">Acts as a defensive agent. Recognizes blood group fucosylated oligosaccharides including A, B, H and Lewis B-type antigens. Does not recognize Lewis A antigen and has low affinity for monovalent haptens.</text>
</comment>
<dbReference type="Proteomes" id="UP000838412">
    <property type="component" value="Chromosome 9"/>
</dbReference>
<reference evidence="11" key="1">
    <citation type="submission" date="2022-01" db="EMBL/GenBank/DDBJ databases">
        <authorList>
            <person name="Braso-Vives M."/>
        </authorList>
    </citation>
    <scope>NUCLEOTIDE SEQUENCE</scope>
</reference>
<dbReference type="FunFam" id="2.60.120.260:FF:000105">
    <property type="entry name" value="Sushi, von Willebrand factor type A, EGF and pentraxin domain-containing protein 1"/>
    <property type="match status" value="1"/>
</dbReference>